<organism evidence="1 2">
    <name type="scientific">Mucuna pruriens</name>
    <name type="common">Velvet bean</name>
    <name type="synonym">Dolichos pruriens</name>
    <dbReference type="NCBI Taxonomy" id="157652"/>
    <lineage>
        <taxon>Eukaryota</taxon>
        <taxon>Viridiplantae</taxon>
        <taxon>Streptophyta</taxon>
        <taxon>Embryophyta</taxon>
        <taxon>Tracheophyta</taxon>
        <taxon>Spermatophyta</taxon>
        <taxon>Magnoliopsida</taxon>
        <taxon>eudicotyledons</taxon>
        <taxon>Gunneridae</taxon>
        <taxon>Pentapetalae</taxon>
        <taxon>rosids</taxon>
        <taxon>fabids</taxon>
        <taxon>Fabales</taxon>
        <taxon>Fabaceae</taxon>
        <taxon>Papilionoideae</taxon>
        <taxon>50 kb inversion clade</taxon>
        <taxon>NPAAA clade</taxon>
        <taxon>indigoferoid/millettioid clade</taxon>
        <taxon>Phaseoleae</taxon>
        <taxon>Mucuna</taxon>
    </lineage>
</organism>
<sequence length="62" mass="7116">MKATLEESTNQLSLCRPLPSLTFWGQPFNEEIDYAPILANFRELFAANKAKRLEVADLFDIK</sequence>
<gene>
    <name evidence="1" type="ORF">CR513_05390</name>
</gene>
<protein>
    <submittedName>
        <fullName evidence="1">Uncharacterized protein</fullName>
    </submittedName>
</protein>
<evidence type="ECO:0000313" key="1">
    <source>
        <dbReference type="EMBL" id="RDY10136.1"/>
    </source>
</evidence>
<dbReference type="Proteomes" id="UP000257109">
    <property type="component" value="Unassembled WGS sequence"/>
</dbReference>
<evidence type="ECO:0000313" key="2">
    <source>
        <dbReference type="Proteomes" id="UP000257109"/>
    </source>
</evidence>
<dbReference type="AlphaFoldDB" id="A0A371I541"/>
<accession>A0A371I541</accession>
<feature type="non-terminal residue" evidence="1">
    <location>
        <position position="1"/>
    </location>
</feature>
<name>A0A371I541_MUCPR</name>
<reference evidence="1" key="1">
    <citation type="submission" date="2018-05" db="EMBL/GenBank/DDBJ databases">
        <title>Draft genome of Mucuna pruriens seed.</title>
        <authorList>
            <person name="Nnadi N.E."/>
            <person name="Vos R."/>
            <person name="Hasami M.H."/>
            <person name="Devisetty U.K."/>
            <person name="Aguiy J.C."/>
        </authorList>
    </citation>
    <scope>NUCLEOTIDE SEQUENCE [LARGE SCALE GENOMIC DNA]</scope>
    <source>
        <strain evidence="1">JCA_2017</strain>
    </source>
</reference>
<dbReference type="EMBL" id="QJKJ01000905">
    <property type="protein sequence ID" value="RDY10136.1"/>
    <property type="molecule type" value="Genomic_DNA"/>
</dbReference>
<comment type="caution">
    <text evidence="1">The sequence shown here is derived from an EMBL/GenBank/DDBJ whole genome shotgun (WGS) entry which is preliminary data.</text>
</comment>
<proteinExistence type="predicted"/>
<keyword evidence="2" id="KW-1185">Reference proteome</keyword>